<dbReference type="Pfam" id="PF05970">
    <property type="entry name" value="PIF1"/>
    <property type="match status" value="1"/>
</dbReference>
<dbReference type="InterPro" id="IPR010285">
    <property type="entry name" value="DNA_helicase_pif1-like_DEAD"/>
</dbReference>
<keyword evidence="1" id="KW-0547">Nucleotide-binding</keyword>
<gene>
    <name evidence="4" type="ORF">OCTVUL_1B016345</name>
</gene>
<dbReference type="AlphaFoldDB" id="A0AA36AI63"/>
<dbReference type="PANTHER" id="PTHR10492:SF57">
    <property type="entry name" value="ATP-DEPENDENT DNA HELICASE"/>
    <property type="match status" value="1"/>
</dbReference>
<evidence type="ECO:0000259" key="3">
    <source>
        <dbReference type="Pfam" id="PF05970"/>
    </source>
</evidence>
<accession>A0AA36AI63</accession>
<keyword evidence="1" id="KW-0347">Helicase</keyword>
<keyword evidence="2" id="KW-1133">Transmembrane helix</keyword>
<proteinExistence type="inferred from homology"/>
<keyword evidence="1" id="KW-0233">DNA recombination</keyword>
<keyword evidence="2" id="KW-0812">Transmembrane</keyword>
<evidence type="ECO:0000313" key="5">
    <source>
        <dbReference type="Proteomes" id="UP001162480"/>
    </source>
</evidence>
<keyword evidence="1" id="KW-0378">Hydrolase</keyword>
<dbReference type="GO" id="GO:0005524">
    <property type="term" value="F:ATP binding"/>
    <property type="evidence" value="ECO:0007669"/>
    <property type="project" value="UniProtKB-KW"/>
</dbReference>
<keyword evidence="1" id="KW-0234">DNA repair</keyword>
<dbReference type="GO" id="GO:0016787">
    <property type="term" value="F:hydrolase activity"/>
    <property type="evidence" value="ECO:0007669"/>
    <property type="project" value="UniProtKB-KW"/>
</dbReference>
<protein>
    <recommendedName>
        <fullName evidence="1">ATP-dependent DNA helicase</fullName>
        <ecNumber evidence="1">5.6.2.3</ecNumber>
    </recommendedName>
</protein>
<feature type="domain" description="DNA helicase Pif1-like DEAD-box helicase" evidence="3">
    <location>
        <begin position="6"/>
        <end position="80"/>
    </location>
</feature>
<keyword evidence="2" id="KW-0472">Membrane</keyword>
<dbReference type="EC" id="5.6.2.3" evidence="1"/>
<comment type="catalytic activity">
    <reaction evidence="1">
        <text>ATP + H2O = ADP + phosphate + H(+)</text>
        <dbReference type="Rhea" id="RHEA:13065"/>
        <dbReference type="ChEBI" id="CHEBI:15377"/>
        <dbReference type="ChEBI" id="CHEBI:15378"/>
        <dbReference type="ChEBI" id="CHEBI:30616"/>
        <dbReference type="ChEBI" id="CHEBI:43474"/>
        <dbReference type="ChEBI" id="CHEBI:456216"/>
        <dbReference type="EC" id="5.6.2.3"/>
    </reaction>
</comment>
<organism evidence="4 5">
    <name type="scientific">Octopus vulgaris</name>
    <name type="common">Common octopus</name>
    <dbReference type="NCBI Taxonomy" id="6645"/>
    <lineage>
        <taxon>Eukaryota</taxon>
        <taxon>Metazoa</taxon>
        <taxon>Spiralia</taxon>
        <taxon>Lophotrochozoa</taxon>
        <taxon>Mollusca</taxon>
        <taxon>Cephalopoda</taxon>
        <taxon>Coleoidea</taxon>
        <taxon>Octopodiformes</taxon>
        <taxon>Octopoda</taxon>
        <taxon>Incirrata</taxon>
        <taxon>Octopodidae</taxon>
        <taxon>Octopus</taxon>
    </lineage>
</organism>
<feature type="transmembrane region" description="Helical" evidence="2">
    <location>
        <begin position="103"/>
        <end position="124"/>
    </location>
</feature>
<evidence type="ECO:0000313" key="4">
    <source>
        <dbReference type="EMBL" id="CAI9715826.1"/>
    </source>
</evidence>
<comment type="similarity">
    <text evidence="1">Belongs to the helicase family.</text>
</comment>
<keyword evidence="1" id="KW-0227">DNA damage</keyword>
<dbReference type="GO" id="GO:0006310">
    <property type="term" value="P:DNA recombination"/>
    <property type="evidence" value="ECO:0007669"/>
    <property type="project" value="UniProtKB-KW"/>
</dbReference>
<dbReference type="Proteomes" id="UP001162480">
    <property type="component" value="Chromosome 1"/>
</dbReference>
<dbReference type="GO" id="GO:0043139">
    <property type="term" value="F:5'-3' DNA helicase activity"/>
    <property type="evidence" value="ECO:0007669"/>
    <property type="project" value="UniProtKB-EC"/>
</dbReference>
<comment type="cofactor">
    <cofactor evidence="1">
        <name>Mg(2+)</name>
        <dbReference type="ChEBI" id="CHEBI:18420"/>
    </cofactor>
</comment>
<keyword evidence="5" id="KW-1185">Reference proteome</keyword>
<dbReference type="GO" id="GO:0006281">
    <property type="term" value="P:DNA repair"/>
    <property type="evidence" value="ECO:0007669"/>
    <property type="project" value="UniProtKB-KW"/>
</dbReference>
<keyword evidence="1" id="KW-0067">ATP-binding</keyword>
<evidence type="ECO:0000256" key="2">
    <source>
        <dbReference type="SAM" id="Phobius"/>
    </source>
</evidence>
<evidence type="ECO:0000256" key="1">
    <source>
        <dbReference type="RuleBase" id="RU363044"/>
    </source>
</evidence>
<dbReference type="EMBL" id="OX597814">
    <property type="protein sequence ID" value="CAI9715826.1"/>
    <property type="molecule type" value="Genomic_DNA"/>
</dbReference>
<sequence>MKPVYALKAIDNCIRDIMNSNIIFGGKIIVQGDFRKVLPVIPRAPPAAVLDFCLKRSSVWNKFHEMQLMQHMRTNANEQDFRGGYNNLEVDFFKALLIISQKILLIFLRHAYVTVLWYLIYLTIVQQKK</sequence>
<name>A0AA36AI63_OCTVU</name>
<dbReference type="GO" id="GO:0000723">
    <property type="term" value="P:telomere maintenance"/>
    <property type="evidence" value="ECO:0007669"/>
    <property type="project" value="InterPro"/>
</dbReference>
<dbReference type="PANTHER" id="PTHR10492">
    <property type="match status" value="1"/>
</dbReference>
<reference evidence="4" key="1">
    <citation type="submission" date="2023-08" db="EMBL/GenBank/DDBJ databases">
        <authorList>
            <person name="Alioto T."/>
            <person name="Alioto T."/>
            <person name="Gomez Garrido J."/>
        </authorList>
    </citation>
    <scope>NUCLEOTIDE SEQUENCE</scope>
</reference>